<protein>
    <submittedName>
        <fullName evidence="1">Uncharacterized protein</fullName>
    </submittedName>
</protein>
<dbReference type="Proteomes" id="UP001163321">
    <property type="component" value="Chromosome 3"/>
</dbReference>
<reference evidence="1 2" key="1">
    <citation type="journal article" date="2022" name="bioRxiv">
        <title>The genome of the oomycete Peronosclerospora sorghi, a cosmopolitan pathogen of maize and sorghum, is inflated with dispersed pseudogenes.</title>
        <authorList>
            <person name="Fletcher K."/>
            <person name="Martin F."/>
            <person name="Isakeit T."/>
            <person name="Cavanaugh K."/>
            <person name="Magill C."/>
            <person name="Michelmore R."/>
        </authorList>
    </citation>
    <scope>NUCLEOTIDE SEQUENCE [LARGE SCALE GENOMIC DNA]</scope>
    <source>
        <strain evidence="1">P6</strain>
    </source>
</reference>
<comment type="caution">
    <text evidence="1">The sequence shown here is derived from an EMBL/GenBank/DDBJ whole genome shotgun (WGS) entry which is preliminary data.</text>
</comment>
<sequence length="535" mass="58956">MMEKSELRLRWLVLFLSCMLMIGNYYCFDNPAALKSQLQQHFSNIPKSRYEFLFNLLYTLYSIPNILLPFFGGVLVDRYGVRMMLFTFSTAILIGQVIFATGCSLSSFNMMLFGRVVFGFGGESLGVAQGTLVAAWFKNSELALALGINLSVARLGSVINNELSPAVARDSSVSMALWVGVIMCLASSFAVLLLIPIDKRTETLAKVNQKEEKAVRESIRFSNVKHFSPAFWLLAMSCLVVYGCVIPFNNVASSILMERDFFKEPPKECRRCGEGLYVDELNCQNIVLGCPTVPPYGWPLPLLSANCTIKKPLDQWNCSTSPPLILGDKINCDDDAWKRGPLTKTYCATKMDAAQKAATPMSIPYLISAAISPFLGFVVDRIGLRAFLALLAPVALTAVHVMLGVTQITFYVPLVLQGVAYSIFAAALWPSVPYVVEAKNVGTAYGAITAIQNIGLAMFPLIVAAEFNYDDRYIPGVELLFVSFGVLGSFVGVALNVVDYQNGYILNCTKIIRKKMVQVLDEDTFDSEPLMASEH</sequence>
<proteinExistence type="predicted"/>
<organism evidence="1 2">
    <name type="scientific">Peronosclerospora sorghi</name>
    <dbReference type="NCBI Taxonomy" id="230839"/>
    <lineage>
        <taxon>Eukaryota</taxon>
        <taxon>Sar</taxon>
        <taxon>Stramenopiles</taxon>
        <taxon>Oomycota</taxon>
        <taxon>Peronosporomycetes</taxon>
        <taxon>Peronosporales</taxon>
        <taxon>Peronosporaceae</taxon>
        <taxon>Peronosclerospora</taxon>
    </lineage>
</organism>
<dbReference type="EMBL" id="CM047582">
    <property type="protein sequence ID" value="KAI9916067.1"/>
    <property type="molecule type" value="Genomic_DNA"/>
</dbReference>
<evidence type="ECO:0000313" key="2">
    <source>
        <dbReference type="Proteomes" id="UP001163321"/>
    </source>
</evidence>
<evidence type="ECO:0000313" key="1">
    <source>
        <dbReference type="EMBL" id="KAI9916067.1"/>
    </source>
</evidence>
<gene>
    <name evidence="1" type="ORF">PsorP6_008468</name>
</gene>
<keyword evidence="2" id="KW-1185">Reference proteome</keyword>
<accession>A0ACC0WBY0</accession>
<name>A0ACC0WBY0_9STRA</name>